<accession>A0A136A136</accession>
<dbReference type="Pfam" id="PF01632">
    <property type="entry name" value="Ribosomal_L35p"/>
    <property type="match status" value="1"/>
</dbReference>
<dbReference type="GO" id="GO:0006412">
    <property type="term" value="P:translation"/>
    <property type="evidence" value="ECO:0007669"/>
    <property type="project" value="UniProtKB-UniRule"/>
</dbReference>
<evidence type="ECO:0000256" key="6">
    <source>
        <dbReference type="RuleBase" id="RU000568"/>
    </source>
</evidence>
<dbReference type="GO" id="GO:0003735">
    <property type="term" value="F:structural constituent of ribosome"/>
    <property type="evidence" value="ECO:0007669"/>
    <property type="project" value="InterPro"/>
</dbReference>
<dbReference type="EMBL" id="LSNE01000005">
    <property type="protein sequence ID" value="KXI28897.1"/>
    <property type="molecule type" value="Genomic_DNA"/>
</dbReference>
<dbReference type="InterPro" id="IPR018265">
    <property type="entry name" value="Ribosomal_bL35_CS"/>
</dbReference>
<reference evidence="9" key="1">
    <citation type="submission" date="2016-02" db="EMBL/GenBank/DDBJ databases">
        <authorList>
            <person name="Schultz-Johansen M."/>
            <person name="Glaring M.A."/>
            <person name="Bech P.K."/>
            <person name="Stougaard P."/>
        </authorList>
    </citation>
    <scope>NUCLEOTIDE SEQUENCE [LARGE SCALE GENOMIC DNA]</scope>
    <source>
        <strain evidence="9">S66</strain>
    </source>
</reference>
<dbReference type="STRING" id="1799789.AX660_11950"/>
<dbReference type="HAMAP" id="MF_00514">
    <property type="entry name" value="Ribosomal_bL35"/>
    <property type="match status" value="1"/>
</dbReference>
<dbReference type="Gene3D" id="4.10.410.60">
    <property type="match status" value="1"/>
</dbReference>
<dbReference type="Proteomes" id="UP000070299">
    <property type="component" value="Unassembled WGS sequence"/>
</dbReference>
<dbReference type="FunFam" id="4.10.410.60:FF:000001">
    <property type="entry name" value="50S ribosomal protein L35"/>
    <property type="match status" value="1"/>
</dbReference>
<keyword evidence="2 5" id="KW-0689">Ribosomal protein</keyword>
<dbReference type="InterPro" id="IPR037229">
    <property type="entry name" value="Ribosomal_bL35_sf"/>
</dbReference>
<evidence type="ECO:0000256" key="5">
    <source>
        <dbReference type="HAMAP-Rule" id="MF_00514"/>
    </source>
</evidence>
<dbReference type="AlphaFoldDB" id="A0A136A136"/>
<dbReference type="NCBIfam" id="TIGR00001">
    <property type="entry name" value="rpmI_bact"/>
    <property type="match status" value="1"/>
</dbReference>
<evidence type="ECO:0000256" key="1">
    <source>
        <dbReference type="ARBA" id="ARBA00006598"/>
    </source>
</evidence>
<gene>
    <name evidence="5" type="primary">rpmI</name>
    <name evidence="8" type="ORF">AX660_11950</name>
</gene>
<keyword evidence="9" id="KW-1185">Reference proteome</keyword>
<dbReference type="RefSeq" id="WP_068375755.1">
    <property type="nucleotide sequence ID" value="NZ_LSNE01000005.1"/>
</dbReference>
<evidence type="ECO:0000256" key="3">
    <source>
        <dbReference type="ARBA" id="ARBA00023274"/>
    </source>
</evidence>
<proteinExistence type="inferred from homology"/>
<protein>
    <recommendedName>
        <fullName evidence="4 5">Large ribosomal subunit protein bL35</fullName>
    </recommendedName>
</protein>
<evidence type="ECO:0000256" key="7">
    <source>
        <dbReference type="SAM" id="MobiDB-lite"/>
    </source>
</evidence>
<evidence type="ECO:0000313" key="8">
    <source>
        <dbReference type="EMBL" id="KXI28897.1"/>
    </source>
</evidence>
<dbReference type="PROSITE" id="PS00936">
    <property type="entry name" value="RIBOSOMAL_L35"/>
    <property type="match status" value="1"/>
</dbReference>
<comment type="similarity">
    <text evidence="1 5 6">Belongs to the bacterial ribosomal protein bL35 family.</text>
</comment>
<dbReference type="GO" id="GO:0022625">
    <property type="term" value="C:cytosolic large ribosomal subunit"/>
    <property type="evidence" value="ECO:0007669"/>
    <property type="project" value="TreeGrafter"/>
</dbReference>
<evidence type="ECO:0000256" key="2">
    <source>
        <dbReference type="ARBA" id="ARBA00022980"/>
    </source>
</evidence>
<keyword evidence="3 5" id="KW-0687">Ribonucleoprotein</keyword>
<feature type="compositionally biased region" description="Basic residues" evidence="7">
    <location>
        <begin position="10"/>
        <end position="30"/>
    </location>
</feature>
<dbReference type="InterPro" id="IPR001706">
    <property type="entry name" value="Ribosomal_bL35"/>
</dbReference>
<evidence type="ECO:0000256" key="4">
    <source>
        <dbReference type="ARBA" id="ARBA00071664"/>
    </source>
</evidence>
<feature type="region of interest" description="Disordered" evidence="7">
    <location>
        <begin position="1"/>
        <end position="30"/>
    </location>
</feature>
<dbReference type="OrthoDB" id="47476at2"/>
<evidence type="ECO:0000313" key="9">
    <source>
        <dbReference type="Proteomes" id="UP000070299"/>
    </source>
</evidence>
<dbReference type="PRINTS" id="PR00064">
    <property type="entry name" value="RIBOSOMALL35"/>
</dbReference>
<dbReference type="PANTHER" id="PTHR33343:SF1">
    <property type="entry name" value="LARGE RIBOSOMAL SUBUNIT PROTEIN BL35M"/>
    <property type="match status" value="1"/>
</dbReference>
<dbReference type="PANTHER" id="PTHR33343">
    <property type="entry name" value="54S RIBOSOMAL PROTEIN BL35M"/>
    <property type="match status" value="1"/>
</dbReference>
<name>A0A136A136_9ALTE</name>
<sequence>MPKMKSNRGAAKRFRKTASGRFKSKQSHLRHILTKKSSKRKRHLRGKKLVHTSDTALIQRMLPYV</sequence>
<organism evidence="8 9">
    <name type="scientific">Paraglaciecola hydrolytica</name>
    <dbReference type="NCBI Taxonomy" id="1799789"/>
    <lineage>
        <taxon>Bacteria</taxon>
        <taxon>Pseudomonadati</taxon>
        <taxon>Pseudomonadota</taxon>
        <taxon>Gammaproteobacteria</taxon>
        <taxon>Alteromonadales</taxon>
        <taxon>Alteromonadaceae</taxon>
        <taxon>Paraglaciecola</taxon>
    </lineage>
</organism>
<comment type="caution">
    <text evidence="8">The sequence shown here is derived from an EMBL/GenBank/DDBJ whole genome shotgun (WGS) entry which is preliminary data.</text>
</comment>
<dbReference type="SUPFAM" id="SSF143034">
    <property type="entry name" value="L35p-like"/>
    <property type="match status" value="1"/>
</dbReference>
<dbReference type="InterPro" id="IPR021137">
    <property type="entry name" value="Ribosomal_bL35-like"/>
</dbReference>